<organism evidence="1">
    <name type="scientific">Candidatus Kentrum sp. FW</name>
    <dbReference type="NCBI Taxonomy" id="2126338"/>
    <lineage>
        <taxon>Bacteria</taxon>
        <taxon>Pseudomonadati</taxon>
        <taxon>Pseudomonadota</taxon>
        <taxon>Gammaproteobacteria</taxon>
        <taxon>Candidatus Kentrum</taxon>
    </lineage>
</organism>
<dbReference type="AlphaFoldDB" id="A0A450TPB7"/>
<reference evidence="1" key="1">
    <citation type="submission" date="2019-02" db="EMBL/GenBank/DDBJ databases">
        <authorList>
            <person name="Gruber-Vodicka R. H."/>
            <person name="Seah K. B. B."/>
        </authorList>
    </citation>
    <scope>NUCLEOTIDE SEQUENCE</scope>
    <source>
        <strain evidence="1">BECK_BZ106</strain>
    </source>
</reference>
<evidence type="ECO:0000313" key="1">
    <source>
        <dbReference type="EMBL" id="VFJ69811.1"/>
    </source>
</evidence>
<accession>A0A450TPB7</accession>
<gene>
    <name evidence="1" type="ORF">BECKFW1821B_GA0114236_11727</name>
</gene>
<sequence length="93" mass="9962">MVGFRHFSCSAIESRSYLFIGHWLREELEIRMIKAEHVGGDATVQSGVFTGSGDQIPNQLGGDGIAASVDDEARVIGGEGYPVAEIVAHQMGE</sequence>
<dbReference type="EMBL" id="CAADFD010000172">
    <property type="protein sequence ID" value="VFJ69811.1"/>
    <property type="molecule type" value="Genomic_DNA"/>
</dbReference>
<protein>
    <submittedName>
        <fullName evidence="1">Uncharacterized protein</fullName>
    </submittedName>
</protein>
<proteinExistence type="predicted"/>
<name>A0A450TPB7_9GAMM</name>